<proteinExistence type="predicted"/>
<evidence type="ECO:0000313" key="3">
    <source>
        <dbReference type="Proteomes" id="UP001066276"/>
    </source>
</evidence>
<sequence>MQDARRRRGGRFTQEGQQAPIRGVLGSQWGSLIQESCPESQTKVWSRPWPHQLGRYYRGSTSGPAAGAVAEAGSGPAARVHASLPDSDLDSNPGARQPARRVRGGCGGRGTNAGTREGRAADGSTSAAVVYATQPPGWSLTRLPMQVRSRRLALL</sequence>
<name>A0AAV7WCK3_PLEWA</name>
<dbReference type="AlphaFoldDB" id="A0AAV7WCK3"/>
<feature type="region of interest" description="Disordered" evidence="1">
    <location>
        <begin position="62"/>
        <end position="123"/>
    </location>
</feature>
<evidence type="ECO:0000313" key="2">
    <source>
        <dbReference type="EMBL" id="KAJ1211775.1"/>
    </source>
</evidence>
<dbReference type="EMBL" id="JANPWB010000002">
    <property type="protein sequence ID" value="KAJ1211775.1"/>
    <property type="molecule type" value="Genomic_DNA"/>
</dbReference>
<gene>
    <name evidence="2" type="ORF">NDU88_007129</name>
</gene>
<accession>A0AAV7WCK3</accession>
<keyword evidence="3" id="KW-1185">Reference proteome</keyword>
<reference evidence="2" key="1">
    <citation type="journal article" date="2022" name="bioRxiv">
        <title>Sequencing and chromosome-scale assembly of the giantPleurodeles waltlgenome.</title>
        <authorList>
            <person name="Brown T."/>
            <person name="Elewa A."/>
            <person name="Iarovenko S."/>
            <person name="Subramanian E."/>
            <person name="Araus A.J."/>
            <person name="Petzold A."/>
            <person name="Susuki M."/>
            <person name="Suzuki K.-i.T."/>
            <person name="Hayashi T."/>
            <person name="Toyoda A."/>
            <person name="Oliveira C."/>
            <person name="Osipova E."/>
            <person name="Leigh N.D."/>
            <person name="Simon A."/>
            <person name="Yun M.H."/>
        </authorList>
    </citation>
    <scope>NUCLEOTIDE SEQUENCE</scope>
    <source>
        <strain evidence="2">20211129_DDA</strain>
        <tissue evidence="2">Liver</tissue>
    </source>
</reference>
<evidence type="ECO:0000256" key="1">
    <source>
        <dbReference type="SAM" id="MobiDB-lite"/>
    </source>
</evidence>
<organism evidence="2 3">
    <name type="scientific">Pleurodeles waltl</name>
    <name type="common">Iberian ribbed newt</name>
    <dbReference type="NCBI Taxonomy" id="8319"/>
    <lineage>
        <taxon>Eukaryota</taxon>
        <taxon>Metazoa</taxon>
        <taxon>Chordata</taxon>
        <taxon>Craniata</taxon>
        <taxon>Vertebrata</taxon>
        <taxon>Euteleostomi</taxon>
        <taxon>Amphibia</taxon>
        <taxon>Batrachia</taxon>
        <taxon>Caudata</taxon>
        <taxon>Salamandroidea</taxon>
        <taxon>Salamandridae</taxon>
        <taxon>Pleurodelinae</taxon>
        <taxon>Pleurodeles</taxon>
    </lineage>
</organism>
<comment type="caution">
    <text evidence="2">The sequence shown here is derived from an EMBL/GenBank/DDBJ whole genome shotgun (WGS) entry which is preliminary data.</text>
</comment>
<feature type="region of interest" description="Disordered" evidence="1">
    <location>
        <begin position="1"/>
        <end position="22"/>
    </location>
</feature>
<protein>
    <submittedName>
        <fullName evidence="2">Uncharacterized protein</fullName>
    </submittedName>
</protein>
<feature type="compositionally biased region" description="Basic residues" evidence="1">
    <location>
        <begin position="1"/>
        <end position="10"/>
    </location>
</feature>
<dbReference type="Proteomes" id="UP001066276">
    <property type="component" value="Chromosome 1_2"/>
</dbReference>